<name>A0A392U6H7_9FABA</name>
<feature type="non-terminal residue" evidence="1">
    <location>
        <position position="49"/>
    </location>
</feature>
<dbReference type="Proteomes" id="UP000265520">
    <property type="component" value="Unassembled WGS sequence"/>
</dbReference>
<sequence length="49" mass="5580">MKLCNAQLTEAPEAFLSLTGATRPPLLRDAQLTEQNPTYAWLRRATRQH</sequence>
<evidence type="ECO:0000313" key="1">
    <source>
        <dbReference type="EMBL" id="MCI69101.1"/>
    </source>
</evidence>
<keyword evidence="2" id="KW-1185">Reference proteome</keyword>
<comment type="caution">
    <text evidence="1">The sequence shown here is derived from an EMBL/GenBank/DDBJ whole genome shotgun (WGS) entry which is preliminary data.</text>
</comment>
<evidence type="ECO:0000313" key="2">
    <source>
        <dbReference type="Proteomes" id="UP000265520"/>
    </source>
</evidence>
<dbReference type="EMBL" id="LXQA010749344">
    <property type="protein sequence ID" value="MCI69101.1"/>
    <property type="molecule type" value="Genomic_DNA"/>
</dbReference>
<organism evidence="1 2">
    <name type="scientific">Trifolium medium</name>
    <dbReference type="NCBI Taxonomy" id="97028"/>
    <lineage>
        <taxon>Eukaryota</taxon>
        <taxon>Viridiplantae</taxon>
        <taxon>Streptophyta</taxon>
        <taxon>Embryophyta</taxon>
        <taxon>Tracheophyta</taxon>
        <taxon>Spermatophyta</taxon>
        <taxon>Magnoliopsida</taxon>
        <taxon>eudicotyledons</taxon>
        <taxon>Gunneridae</taxon>
        <taxon>Pentapetalae</taxon>
        <taxon>rosids</taxon>
        <taxon>fabids</taxon>
        <taxon>Fabales</taxon>
        <taxon>Fabaceae</taxon>
        <taxon>Papilionoideae</taxon>
        <taxon>50 kb inversion clade</taxon>
        <taxon>NPAAA clade</taxon>
        <taxon>Hologalegina</taxon>
        <taxon>IRL clade</taxon>
        <taxon>Trifolieae</taxon>
        <taxon>Trifolium</taxon>
    </lineage>
</organism>
<protein>
    <submittedName>
        <fullName evidence="1">Uncharacterized protein</fullName>
    </submittedName>
</protein>
<dbReference type="AlphaFoldDB" id="A0A392U6H7"/>
<proteinExistence type="predicted"/>
<accession>A0A392U6H7</accession>
<reference evidence="1 2" key="1">
    <citation type="journal article" date="2018" name="Front. Plant Sci.">
        <title>Red Clover (Trifolium pratense) and Zigzag Clover (T. medium) - A Picture of Genomic Similarities and Differences.</title>
        <authorList>
            <person name="Dluhosova J."/>
            <person name="Istvanek J."/>
            <person name="Nedelnik J."/>
            <person name="Repkova J."/>
        </authorList>
    </citation>
    <scope>NUCLEOTIDE SEQUENCE [LARGE SCALE GENOMIC DNA]</scope>
    <source>
        <strain evidence="2">cv. 10/8</strain>
        <tissue evidence="1">Leaf</tissue>
    </source>
</reference>